<comment type="similarity">
    <text evidence="13">Belongs to the polysaccharide monooxygenase AA9 family.</text>
</comment>
<evidence type="ECO:0000256" key="9">
    <source>
        <dbReference type="ARBA" id="ARBA00023033"/>
    </source>
</evidence>
<feature type="chain" id="PRO_5025360080" description="lytic cellulose monooxygenase (C4-dehydrogenating)" evidence="16">
    <location>
        <begin position="17"/>
        <end position="231"/>
    </location>
</feature>
<evidence type="ECO:0000256" key="4">
    <source>
        <dbReference type="ARBA" id="ARBA00022723"/>
    </source>
</evidence>
<dbReference type="OrthoDB" id="5271017at2759"/>
<feature type="domain" description="Auxiliary Activity family 9 catalytic" evidence="17">
    <location>
        <begin position="17"/>
        <end position="215"/>
    </location>
</feature>
<dbReference type="GO" id="GO:0005576">
    <property type="term" value="C:extracellular region"/>
    <property type="evidence" value="ECO:0007669"/>
    <property type="project" value="UniProtKB-SubCell"/>
</dbReference>
<keyword evidence="8" id="KW-0186">Copper</keyword>
<keyword evidence="19" id="KW-1185">Reference proteome</keyword>
<dbReference type="Pfam" id="PF03443">
    <property type="entry name" value="AA9"/>
    <property type="match status" value="1"/>
</dbReference>
<evidence type="ECO:0000256" key="8">
    <source>
        <dbReference type="ARBA" id="ARBA00023008"/>
    </source>
</evidence>
<proteinExistence type="inferred from homology"/>
<name>A0A6A7B5C3_9PLEO</name>
<evidence type="ECO:0000256" key="5">
    <source>
        <dbReference type="ARBA" id="ARBA00022729"/>
    </source>
</evidence>
<keyword evidence="10" id="KW-1015">Disulfide bond</keyword>
<dbReference type="PANTHER" id="PTHR33353">
    <property type="entry name" value="PUTATIVE (AFU_ORTHOLOGUE AFUA_1G12560)-RELATED"/>
    <property type="match status" value="1"/>
</dbReference>
<dbReference type="GO" id="GO:0004497">
    <property type="term" value="F:monooxygenase activity"/>
    <property type="evidence" value="ECO:0007669"/>
    <property type="project" value="UniProtKB-KW"/>
</dbReference>
<keyword evidence="9 18" id="KW-0503">Monooxygenase</keyword>
<dbReference type="PANTHER" id="PTHR33353:SF10">
    <property type="entry name" value="ENDO-BETA-1,4-GLUCANASE D"/>
    <property type="match status" value="1"/>
</dbReference>
<feature type="signal peptide" evidence="16">
    <location>
        <begin position="1"/>
        <end position="16"/>
    </location>
</feature>
<sequence length="231" mass="24503">MKYISSLLLLAATVQAHYRFPKLIINGVAEAQEWISIRQTKNYQTNSGVTSVTSADMRCFQNKPGTGTATVAAGDTLGFVAAASISHFGPVQFYMAKVPESADINTWEAAGNVWFKAASISAVGSPLTSSASTWPAYQKSEVEFVIPKATPSGKYLIRVESIALHQASSVGGAQMYLSCAQVQVTHGGNGSPKPLVAFPGAYNANDAGLRWSYYPIATSYTAPGPPVWDGN</sequence>
<evidence type="ECO:0000256" key="12">
    <source>
        <dbReference type="ARBA" id="ARBA00023326"/>
    </source>
</evidence>
<dbReference type="AlphaFoldDB" id="A0A6A7B5C3"/>
<keyword evidence="5 16" id="KW-0732">Signal</keyword>
<dbReference type="EMBL" id="MU006305">
    <property type="protein sequence ID" value="KAF2850711.1"/>
    <property type="molecule type" value="Genomic_DNA"/>
</dbReference>
<gene>
    <name evidence="18" type="ORF">T440DRAFT_479005</name>
</gene>
<evidence type="ECO:0000256" key="16">
    <source>
        <dbReference type="SAM" id="SignalP"/>
    </source>
</evidence>
<evidence type="ECO:0000256" key="2">
    <source>
        <dbReference type="ARBA" id="ARBA00004613"/>
    </source>
</evidence>
<organism evidence="18 19">
    <name type="scientific">Plenodomus tracheiphilus IPT5</name>
    <dbReference type="NCBI Taxonomy" id="1408161"/>
    <lineage>
        <taxon>Eukaryota</taxon>
        <taxon>Fungi</taxon>
        <taxon>Dikarya</taxon>
        <taxon>Ascomycota</taxon>
        <taxon>Pezizomycotina</taxon>
        <taxon>Dothideomycetes</taxon>
        <taxon>Pleosporomycetidae</taxon>
        <taxon>Pleosporales</taxon>
        <taxon>Pleosporineae</taxon>
        <taxon>Leptosphaeriaceae</taxon>
        <taxon>Plenodomus</taxon>
    </lineage>
</organism>
<dbReference type="Proteomes" id="UP000799423">
    <property type="component" value="Unassembled WGS sequence"/>
</dbReference>
<evidence type="ECO:0000256" key="1">
    <source>
        <dbReference type="ARBA" id="ARBA00001973"/>
    </source>
</evidence>
<evidence type="ECO:0000313" key="18">
    <source>
        <dbReference type="EMBL" id="KAF2850711.1"/>
    </source>
</evidence>
<dbReference type="Gene3D" id="2.70.50.70">
    <property type="match status" value="1"/>
</dbReference>
<keyword evidence="12" id="KW-0624">Polysaccharide degradation</keyword>
<dbReference type="InterPro" id="IPR049892">
    <property type="entry name" value="AA9"/>
</dbReference>
<keyword evidence="3" id="KW-0964">Secreted</keyword>
<protein>
    <recommendedName>
        <fullName evidence="15">lytic cellulose monooxygenase (C4-dehydrogenating)</fullName>
        <ecNumber evidence="15">1.14.99.56</ecNumber>
    </recommendedName>
</protein>
<dbReference type="GO" id="GO:0030245">
    <property type="term" value="P:cellulose catabolic process"/>
    <property type="evidence" value="ECO:0007669"/>
    <property type="project" value="UniProtKB-KW"/>
</dbReference>
<comment type="cofactor">
    <cofactor evidence="1">
        <name>Cu(2+)</name>
        <dbReference type="ChEBI" id="CHEBI:29036"/>
    </cofactor>
</comment>
<keyword evidence="6" id="KW-0136">Cellulose degradation</keyword>
<evidence type="ECO:0000259" key="17">
    <source>
        <dbReference type="Pfam" id="PF03443"/>
    </source>
</evidence>
<accession>A0A6A7B5C3</accession>
<dbReference type="CDD" id="cd21175">
    <property type="entry name" value="LPMO_AA9"/>
    <property type="match status" value="1"/>
</dbReference>
<keyword evidence="4" id="KW-0479">Metal-binding</keyword>
<evidence type="ECO:0000256" key="10">
    <source>
        <dbReference type="ARBA" id="ARBA00023157"/>
    </source>
</evidence>
<dbReference type="GO" id="GO:0046872">
    <property type="term" value="F:metal ion binding"/>
    <property type="evidence" value="ECO:0007669"/>
    <property type="project" value="UniProtKB-KW"/>
</dbReference>
<evidence type="ECO:0000313" key="19">
    <source>
        <dbReference type="Proteomes" id="UP000799423"/>
    </source>
</evidence>
<evidence type="ECO:0000256" key="14">
    <source>
        <dbReference type="ARBA" id="ARBA00045077"/>
    </source>
</evidence>
<comment type="subcellular location">
    <subcellularLocation>
        <location evidence="2">Secreted</location>
    </subcellularLocation>
</comment>
<evidence type="ECO:0000256" key="3">
    <source>
        <dbReference type="ARBA" id="ARBA00022525"/>
    </source>
</evidence>
<evidence type="ECO:0000256" key="7">
    <source>
        <dbReference type="ARBA" id="ARBA00023002"/>
    </source>
</evidence>
<evidence type="ECO:0000256" key="13">
    <source>
        <dbReference type="ARBA" id="ARBA00044502"/>
    </source>
</evidence>
<keyword evidence="11" id="KW-0119">Carbohydrate metabolism</keyword>
<keyword evidence="7" id="KW-0560">Oxidoreductase</keyword>
<evidence type="ECO:0000256" key="11">
    <source>
        <dbReference type="ARBA" id="ARBA00023277"/>
    </source>
</evidence>
<dbReference type="EC" id="1.14.99.56" evidence="15"/>
<evidence type="ECO:0000256" key="15">
    <source>
        <dbReference type="ARBA" id="ARBA00047174"/>
    </source>
</evidence>
<dbReference type="InterPro" id="IPR005103">
    <property type="entry name" value="AA9_LPMO"/>
</dbReference>
<evidence type="ECO:0000256" key="6">
    <source>
        <dbReference type="ARBA" id="ARBA00023001"/>
    </source>
</evidence>
<reference evidence="18" key="1">
    <citation type="submission" date="2020-01" db="EMBL/GenBank/DDBJ databases">
        <authorList>
            <consortium name="DOE Joint Genome Institute"/>
            <person name="Haridas S."/>
            <person name="Albert R."/>
            <person name="Binder M."/>
            <person name="Bloem J."/>
            <person name="Labutti K."/>
            <person name="Salamov A."/>
            <person name="Andreopoulos B."/>
            <person name="Baker S.E."/>
            <person name="Barry K."/>
            <person name="Bills G."/>
            <person name="Bluhm B.H."/>
            <person name="Cannon C."/>
            <person name="Castanera R."/>
            <person name="Culley D.E."/>
            <person name="Daum C."/>
            <person name="Ezra D."/>
            <person name="Gonzalez J.B."/>
            <person name="Henrissat B."/>
            <person name="Kuo A."/>
            <person name="Liang C."/>
            <person name="Lipzen A."/>
            <person name="Lutzoni F."/>
            <person name="Magnuson J."/>
            <person name="Mondo S."/>
            <person name="Nolan M."/>
            <person name="Ohm R."/>
            <person name="Pangilinan J."/>
            <person name="Park H.-J."/>
            <person name="Ramirez L."/>
            <person name="Alfaro M."/>
            <person name="Sun H."/>
            <person name="Tritt A."/>
            <person name="Yoshinaga Y."/>
            <person name="Zwiers L.-H."/>
            <person name="Turgeon B.G."/>
            <person name="Goodwin S.B."/>
            <person name="Spatafora J.W."/>
            <person name="Crous P.W."/>
            <person name="Grigoriev I.V."/>
        </authorList>
    </citation>
    <scope>NUCLEOTIDE SEQUENCE</scope>
    <source>
        <strain evidence="18">IPT5</strain>
    </source>
</reference>
<comment type="catalytic activity">
    <reaction evidence="14">
        <text>[(1-&gt;4)-beta-D-glucosyl]n+m + reduced acceptor + O2 = 4-dehydro-beta-D-glucosyl-[(1-&gt;4)-beta-D-glucosyl]n-1 + [(1-&gt;4)-beta-D-glucosyl]m + acceptor + H2O.</text>
        <dbReference type="EC" id="1.14.99.56"/>
    </reaction>
</comment>